<name>A0A327X616_LARAB</name>
<organism evidence="1 2">
    <name type="scientific">Larkinella arboricola</name>
    <dbReference type="NCBI Taxonomy" id="643671"/>
    <lineage>
        <taxon>Bacteria</taxon>
        <taxon>Pseudomonadati</taxon>
        <taxon>Bacteroidota</taxon>
        <taxon>Cytophagia</taxon>
        <taxon>Cytophagales</taxon>
        <taxon>Spirosomataceae</taxon>
        <taxon>Larkinella</taxon>
    </lineage>
</organism>
<evidence type="ECO:0000313" key="1">
    <source>
        <dbReference type="EMBL" id="RAK00553.1"/>
    </source>
</evidence>
<gene>
    <name evidence="1" type="ORF">LX87_02261</name>
</gene>
<accession>A0A327X616</accession>
<dbReference type="EMBL" id="QLMC01000002">
    <property type="protein sequence ID" value="RAK00553.1"/>
    <property type="molecule type" value="Genomic_DNA"/>
</dbReference>
<evidence type="ECO:0000313" key="2">
    <source>
        <dbReference type="Proteomes" id="UP000248790"/>
    </source>
</evidence>
<sequence>MNERQLIKHVQQQYSWLKVNLEQAERIYRFEQDKNLPSNTHYFSEWEEWDFERASFQAILTSEQFAKYEERQKEVIRNAQISRVEEDKARQKEIAYHQRLLEIYDQILPDFFKNPRINNPIFFEATKIDFLKAEYRRYLTETKKALLVDHFRFCRTLMPRTLKISLLQHQLSCVWPDYFSFKRRMDEPTKATALYLEKKLSYIADETYEFVTKKMDELNSLNEENHREIMKTFQWTRYHLWS</sequence>
<comment type="caution">
    <text evidence="1">The sequence shown here is derived from an EMBL/GenBank/DDBJ whole genome shotgun (WGS) entry which is preliminary data.</text>
</comment>
<keyword evidence="2" id="KW-1185">Reference proteome</keyword>
<dbReference type="AlphaFoldDB" id="A0A327X616"/>
<proteinExistence type="predicted"/>
<dbReference type="OrthoDB" id="669883at2"/>
<reference evidence="1 2" key="1">
    <citation type="submission" date="2018-06" db="EMBL/GenBank/DDBJ databases">
        <title>Genomic Encyclopedia of Archaeal and Bacterial Type Strains, Phase II (KMG-II): from individual species to whole genera.</title>
        <authorList>
            <person name="Goeker M."/>
        </authorList>
    </citation>
    <scope>NUCLEOTIDE SEQUENCE [LARGE SCALE GENOMIC DNA]</scope>
    <source>
        <strain evidence="1 2">DSM 21851</strain>
    </source>
</reference>
<dbReference type="RefSeq" id="WP_111628285.1">
    <property type="nucleotide sequence ID" value="NZ_QLMC01000002.1"/>
</dbReference>
<protein>
    <submittedName>
        <fullName evidence="1">Uncharacterized protein</fullName>
    </submittedName>
</protein>
<dbReference type="Proteomes" id="UP000248790">
    <property type="component" value="Unassembled WGS sequence"/>
</dbReference>